<name>A0A7S7SK83_PALFE</name>
<dbReference type="PANTHER" id="PTHR44757">
    <property type="entry name" value="DIGUANYLATE CYCLASE DGCP"/>
    <property type="match status" value="1"/>
</dbReference>
<evidence type="ECO:0000259" key="1">
    <source>
        <dbReference type="PROSITE" id="PS50112"/>
    </source>
</evidence>
<dbReference type="KEGG" id="pfer:IRI77_02665"/>
<dbReference type="PROSITE" id="PS50887">
    <property type="entry name" value="GGDEF"/>
    <property type="match status" value="1"/>
</dbReference>
<dbReference type="AlphaFoldDB" id="A0A7S7SK83"/>
<dbReference type="NCBIfam" id="TIGR00229">
    <property type="entry name" value="sensory_box"/>
    <property type="match status" value="1"/>
</dbReference>
<gene>
    <name evidence="3" type="ORF">IRI77_02665</name>
</gene>
<dbReference type="EMBL" id="CP063849">
    <property type="protein sequence ID" value="QOY88882.1"/>
    <property type="molecule type" value="Genomic_DNA"/>
</dbReference>
<sequence>MQVGKGLDAAQAVRDSNPTQSRDILLQIIEGISEGVYFVNANAVITYWNKGAEELTGYKRQDVMGRECHFLQYCGPNVRKFGIEEIPVIATIRSGQPRSTTVFLLHEVGHRVPVWITCTPIFDEKQQCIGAVEVFDRSSNSPVRQRRRRDFNDAQFIQADTGVRNRVLTKVRIDDAIEFSKVKRRLTGLIYVDIDGLNQITLQLGPDGGNRVLRMVAQTMDNCLRVTDFVGHWEDDHFVVIVDIKQPADLELVATRLKDLIEKSGFSWWGRAINVTASMGATLVRGEDTSSAVILRARGLAAKSVAGGGNLIRLG</sequence>
<dbReference type="SUPFAM" id="SSF55785">
    <property type="entry name" value="PYP-like sensor domain (PAS domain)"/>
    <property type="match status" value="1"/>
</dbReference>
<evidence type="ECO:0000313" key="4">
    <source>
        <dbReference type="Proteomes" id="UP000593892"/>
    </source>
</evidence>
<dbReference type="SMART" id="SM00267">
    <property type="entry name" value="GGDEF"/>
    <property type="match status" value="1"/>
</dbReference>
<dbReference type="RefSeq" id="WP_194450545.1">
    <property type="nucleotide sequence ID" value="NZ_CP063849.1"/>
</dbReference>
<dbReference type="InterPro" id="IPR000014">
    <property type="entry name" value="PAS"/>
</dbReference>
<protein>
    <submittedName>
        <fullName evidence="3">Diguanylate cyclase</fullName>
    </submittedName>
</protein>
<dbReference type="Gene3D" id="3.30.450.20">
    <property type="entry name" value="PAS domain"/>
    <property type="match status" value="1"/>
</dbReference>
<dbReference type="Proteomes" id="UP000593892">
    <property type="component" value="Chromosome"/>
</dbReference>
<feature type="domain" description="PAS" evidence="1">
    <location>
        <begin position="21"/>
        <end position="77"/>
    </location>
</feature>
<feature type="domain" description="GGDEF" evidence="2">
    <location>
        <begin position="185"/>
        <end position="315"/>
    </location>
</feature>
<dbReference type="CDD" id="cd01949">
    <property type="entry name" value="GGDEF"/>
    <property type="match status" value="1"/>
</dbReference>
<accession>A0A7S7SK83</accession>
<proteinExistence type="predicted"/>
<dbReference type="InterPro" id="IPR035965">
    <property type="entry name" value="PAS-like_dom_sf"/>
</dbReference>
<dbReference type="SMART" id="SM00091">
    <property type="entry name" value="PAS"/>
    <property type="match status" value="1"/>
</dbReference>
<dbReference type="PROSITE" id="PS50112">
    <property type="entry name" value="PAS"/>
    <property type="match status" value="1"/>
</dbReference>
<dbReference type="PANTHER" id="PTHR44757:SF2">
    <property type="entry name" value="BIOFILM ARCHITECTURE MAINTENANCE PROTEIN MBAA"/>
    <property type="match status" value="1"/>
</dbReference>
<dbReference type="Pfam" id="PF00990">
    <property type="entry name" value="GGDEF"/>
    <property type="match status" value="1"/>
</dbReference>
<dbReference type="Pfam" id="PF13426">
    <property type="entry name" value="PAS_9"/>
    <property type="match status" value="1"/>
</dbReference>
<dbReference type="NCBIfam" id="TIGR00254">
    <property type="entry name" value="GGDEF"/>
    <property type="match status" value="1"/>
</dbReference>
<organism evidence="3 4">
    <name type="scientific">Paludibaculum fermentans</name>
    <dbReference type="NCBI Taxonomy" id="1473598"/>
    <lineage>
        <taxon>Bacteria</taxon>
        <taxon>Pseudomonadati</taxon>
        <taxon>Acidobacteriota</taxon>
        <taxon>Terriglobia</taxon>
        <taxon>Bryobacterales</taxon>
        <taxon>Bryobacteraceae</taxon>
        <taxon>Paludibaculum</taxon>
    </lineage>
</organism>
<dbReference type="InterPro" id="IPR000160">
    <property type="entry name" value="GGDEF_dom"/>
</dbReference>
<dbReference type="InterPro" id="IPR043128">
    <property type="entry name" value="Rev_trsase/Diguanyl_cyclase"/>
</dbReference>
<dbReference type="Gene3D" id="3.30.70.270">
    <property type="match status" value="1"/>
</dbReference>
<reference evidence="3 4" key="1">
    <citation type="submission" date="2020-10" db="EMBL/GenBank/DDBJ databases">
        <title>Complete genome sequence of Paludibaculum fermentans P105T, a facultatively anaerobic acidobacterium capable of dissimilatory Fe(III) reduction.</title>
        <authorList>
            <person name="Dedysh S.N."/>
            <person name="Beletsky A.V."/>
            <person name="Kulichevskaya I.S."/>
            <person name="Mardanov A.V."/>
            <person name="Ravin N.V."/>
        </authorList>
    </citation>
    <scope>NUCLEOTIDE SEQUENCE [LARGE SCALE GENOMIC DNA]</scope>
    <source>
        <strain evidence="3 4">P105</strain>
    </source>
</reference>
<dbReference type="SUPFAM" id="SSF55073">
    <property type="entry name" value="Nucleotide cyclase"/>
    <property type="match status" value="1"/>
</dbReference>
<dbReference type="InterPro" id="IPR029787">
    <property type="entry name" value="Nucleotide_cyclase"/>
</dbReference>
<dbReference type="InterPro" id="IPR052155">
    <property type="entry name" value="Biofilm_reg_signaling"/>
</dbReference>
<evidence type="ECO:0000259" key="2">
    <source>
        <dbReference type="PROSITE" id="PS50887"/>
    </source>
</evidence>
<evidence type="ECO:0000313" key="3">
    <source>
        <dbReference type="EMBL" id="QOY88882.1"/>
    </source>
</evidence>
<dbReference type="CDD" id="cd00130">
    <property type="entry name" value="PAS"/>
    <property type="match status" value="1"/>
</dbReference>
<keyword evidence="4" id="KW-1185">Reference proteome</keyword>